<feature type="transmembrane region" description="Helical" evidence="6">
    <location>
        <begin position="317"/>
        <end position="338"/>
    </location>
</feature>
<dbReference type="GO" id="GO:0042910">
    <property type="term" value="F:xenobiotic transmembrane transporter activity"/>
    <property type="evidence" value="ECO:0007669"/>
    <property type="project" value="InterPro"/>
</dbReference>
<organism evidence="8 9">
    <name type="scientific">Rubus argutus</name>
    <name type="common">Southern blackberry</name>
    <dbReference type="NCBI Taxonomy" id="59490"/>
    <lineage>
        <taxon>Eukaryota</taxon>
        <taxon>Viridiplantae</taxon>
        <taxon>Streptophyta</taxon>
        <taxon>Embryophyta</taxon>
        <taxon>Tracheophyta</taxon>
        <taxon>Spermatophyta</taxon>
        <taxon>Magnoliopsida</taxon>
        <taxon>eudicotyledons</taxon>
        <taxon>Gunneridae</taxon>
        <taxon>Pentapetalae</taxon>
        <taxon>rosids</taxon>
        <taxon>fabids</taxon>
        <taxon>Rosales</taxon>
        <taxon>Rosaceae</taxon>
        <taxon>Rosoideae</taxon>
        <taxon>Rosoideae incertae sedis</taxon>
        <taxon>Rubus</taxon>
    </lineage>
</organism>
<evidence type="ECO:0000256" key="3">
    <source>
        <dbReference type="ARBA" id="ARBA00022692"/>
    </source>
</evidence>
<evidence type="ECO:0000256" key="1">
    <source>
        <dbReference type="ARBA" id="ARBA00004141"/>
    </source>
</evidence>
<comment type="caution">
    <text evidence="6">Lacks conserved residue(s) required for the propagation of feature annotation.</text>
</comment>
<keyword evidence="9" id="KW-1185">Reference proteome</keyword>
<comment type="caution">
    <text evidence="8">The sequence shown here is derived from an EMBL/GenBank/DDBJ whole genome shotgun (WGS) entry which is preliminary data.</text>
</comment>
<dbReference type="InterPro" id="IPR002528">
    <property type="entry name" value="MATE_fam"/>
</dbReference>
<dbReference type="PANTHER" id="PTHR42893:SF45">
    <property type="entry name" value="PROTEIN DETOXIFICATION 45, CHLOROPLASTIC"/>
    <property type="match status" value="1"/>
</dbReference>
<keyword evidence="4 6" id="KW-1133">Transmembrane helix</keyword>
<feature type="transmembrane region" description="Helical" evidence="6">
    <location>
        <begin position="556"/>
        <end position="576"/>
    </location>
</feature>
<feature type="transmembrane region" description="Helical" evidence="6">
    <location>
        <begin position="245"/>
        <end position="267"/>
    </location>
</feature>
<dbReference type="GO" id="GO:0016020">
    <property type="term" value="C:membrane"/>
    <property type="evidence" value="ECO:0007669"/>
    <property type="project" value="UniProtKB-SubCell"/>
</dbReference>
<accession>A0AAW1Y5K2</accession>
<feature type="compositionally biased region" description="Polar residues" evidence="7">
    <location>
        <begin position="14"/>
        <end position="24"/>
    </location>
</feature>
<gene>
    <name evidence="8" type="ORF">M0R45_009918</name>
</gene>
<comment type="similarity">
    <text evidence="2 6">Belongs to the multi antimicrobial extrusion (MATE) (TC 2.A.66.1) family.</text>
</comment>
<feature type="transmembrane region" description="Helical" evidence="6">
    <location>
        <begin position="287"/>
        <end position="310"/>
    </location>
</feature>
<evidence type="ECO:0000256" key="6">
    <source>
        <dbReference type="RuleBase" id="RU004914"/>
    </source>
</evidence>
<dbReference type="Pfam" id="PF01554">
    <property type="entry name" value="MatE"/>
    <property type="match status" value="2"/>
</dbReference>
<dbReference type="AlphaFoldDB" id="A0AAW1Y5K2"/>
<evidence type="ECO:0000313" key="8">
    <source>
        <dbReference type="EMBL" id="KAK9944345.1"/>
    </source>
</evidence>
<sequence>MAATQFRGGAPSTGFRTRTSNHNSITKKDGVFNSLHQTEARNFVALNNRKDLSNANVEGGCNLSYTHRSLYSRLVTHRRRTRFPVVSNQMSSDYGVGCSEVEEKLILEEVYSPLSTASDEPNHSVLSDIPIREAYSPDVKRELLMLSLPAILGQAIDPIAMLMETAYIGRLGSVELASAGVSMNIFNYISKLFNIPLLSVATSFVAEDIAKTASKGSTIENDYEDVTNGKSVPAERKQLSSVSTALLLALGIGMFEAVALSLGSGLFLNMMGISSDSPMHIPAKRFLIIRAFGAPAVVASLALQGVFRGFKDTKTPVLCLGIGNFLAAFLLPTLIYYFHLGVTGAAISTVISQYTVTFLMIWFLNKKAVLMPPKMGSLQFGGYIKSGGFLLGRTLAVLTTMTLGTSMAARQGPLAMAAHQICIQVWLAVSLLTDALATSGQALIASYSSKGEYKVVKEITDFMLKIGLFIGVSLAVILGTSFGSLATLFTKDAAVLEILRSGVLFVSASQPLTSLAYVFDGLHYGVSDFAYAARAMMTVGAISSAFLLYAPSVIGLSGVWLGLTLFMGLRVVAGYVRLLSKSGPWWFLHRDTQPSQVSGHS</sequence>
<reference evidence="8 9" key="1">
    <citation type="journal article" date="2023" name="G3 (Bethesda)">
        <title>A chromosome-length genome assembly and annotation of blackberry (Rubus argutus, cv. 'Hillquist').</title>
        <authorList>
            <person name="Bruna T."/>
            <person name="Aryal R."/>
            <person name="Dudchenko O."/>
            <person name="Sargent D.J."/>
            <person name="Mead D."/>
            <person name="Buti M."/>
            <person name="Cavallini A."/>
            <person name="Hytonen T."/>
            <person name="Andres J."/>
            <person name="Pham M."/>
            <person name="Weisz D."/>
            <person name="Mascagni F."/>
            <person name="Usai G."/>
            <person name="Natali L."/>
            <person name="Bassil N."/>
            <person name="Fernandez G.E."/>
            <person name="Lomsadze A."/>
            <person name="Armour M."/>
            <person name="Olukolu B."/>
            <person name="Poorten T."/>
            <person name="Britton C."/>
            <person name="Davik J."/>
            <person name="Ashrafi H."/>
            <person name="Aiden E.L."/>
            <person name="Borodovsky M."/>
            <person name="Worthington M."/>
        </authorList>
    </citation>
    <scope>NUCLEOTIDE SEQUENCE [LARGE SCALE GENOMIC DNA]</scope>
    <source>
        <strain evidence="8">PI 553951</strain>
    </source>
</reference>
<keyword evidence="5 6" id="KW-0472">Membrane</keyword>
<dbReference type="Proteomes" id="UP001457282">
    <property type="component" value="Unassembled WGS sequence"/>
</dbReference>
<dbReference type="NCBIfam" id="TIGR00797">
    <property type="entry name" value="matE"/>
    <property type="match status" value="1"/>
</dbReference>
<evidence type="ECO:0000256" key="2">
    <source>
        <dbReference type="ARBA" id="ARBA00010199"/>
    </source>
</evidence>
<feature type="transmembrane region" description="Helical" evidence="6">
    <location>
        <begin position="423"/>
        <end position="445"/>
    </location>
</feature>
<dbReference type="PANTHER" id="PTHR42893">
    <property type="entry name" value="PROTEIN DETOXIFICATION 44, CHLOROPLASTIC-RELATED"/>
    <property type="match status" value="1"/>
</dbReference>
<feature type="transmembrane region" description="Helical" evidence="6">
    <location>
        <begin position="344"/>
        <end position="363"/>
    </location>
</feature>
<evidence type="ECO:0000256" key="5">
    <source>
        <dbReference type="ARBA" id="ARBA00023136"/>
    </source>
</evidence>
<dbReference type="EMBL" id="JBEDUW010000002">
    <property type="protein sequence ID" value="KAK9944345.1"/>
    <property type="molecule type" value="Genomic_DNA"/>
</dbReference>
<evidence type="ECO:0000256" key="7">
    <source>
        <dbReference type="SAM" id="MobiDB-lite"/>
    </source>
</evidence>
<proteinExistence type="inferred from homology"/>
<evidence type="ECO:0000313" key="9">
    <source>
        <dbReference type="Proteomes" id="UP001457282"/>
    </source>
</evidence>
<feature type="transmembrane region" description="Helical" evidence="6">
    <location>
        <begin position="383"/>
        <end position="403"/>
    </location>
</feature>
<feature type="transmembrane region" description="Helical" evidence="6">
    <location>
        <begin position="498"/>
        <end position="519"/>
    </location>
</feature>
<dbReference type="GO" id="GO:0015297">
    <property type="term" value="F:antiporter activity"/>
    <property type="evidence" value="ECO:0007669"/>
    <property type="project" value="InterPro"/>
</dbReference>
<dbReference type="CDD" id="cd13136">
    <property type="entry name" value="MATE_DinF_like"/>
    <property type="match status" value="1"/>
</dbReference>
<keyword evidence="3 6" id="KW-0812">Transmembrane</keyword>
<name>A0AAW1Y5K2_RUBAR</name>
<dbReference type="GO" id="GO:0009507">
    <property type="term" value="C:chloroplast"/>
    <property type="evidence" value="ECO:0007669"/>
    <property type="project" value="TreeGrafter"/>
</dbReference>
<dbReference type="InterPro" id="IPR044644">
    <property type="entry name" value="DinF-like"/>
</dbReference>
<comment type="subcellular location">
    <subcellularLocation>
        <location evidence="1">Membrane</location>
        <topology evidence="1">Multi-pass membrane protein</topology>
    </subcellularLocation>
</comment>
<protein>
    <recommendedName>
        <fullName evidence="6">Protein DETOXIFICATION</fullName>
    </recommendedName>
    <alternativeName>
        <fullName evidence="6">Multidrug and toxic compound extrusion protein</fullName>
    </alternativeName>
</protein>
<feature type="transmembrane region" description="Helical" evidence="6">
    <location>
        <begin position="466"/>
        <end position="486"/>
    </location>
</feature>
<feature type="region of interest" description="Disordered" evidence="7">
    <location>
        <begin position="1"/>
        <end position="29"/>
    </location>
</feature>
<evidence type="ECO:0000256" key="4">
    <source>
        <dbReference type="ARBA" id="ARBA00022989"/>
    </source>
</evidence>